<dbReference type="Gene3D" id="3.40.50.300">
    <property type="entry name" value="P-loop containing nucleotide triphosphate hydrolases"/>
    <property type="match status" value="2"/>
</dbReference>
<gene>
    <name evidence="4" type="ORF">XELAEV_1803144211mg</name>
</gene>
<dbReference type="EMBL" id="CM004476">
    <property type="protein sequence ID" value="OCT76250.1"/>
    <property type="molecule type" value="Genomic_DNA"/>
</dbReference>
<dbReference type="GO" id="GO:0045505">
    <property type="term" value="F:dynein intermediate chain binding"/>
    <property type="evidence" value="ECO:0007669"/>
    <property type="project" value="InterPro"/>
</dbReference>
<dbReference type="Gene3D" id="1.20.920.30">
    <property type="match status" value="1"/>
</dbReference>
<evidence type="ECO:0000313" key="5">
    <source>
        <dbReference type="Proteomes" id="UP000694892"/>
    </source>
</evidence>
<dbReference type="Pfam" id="PF17857">
    <property type="entry name" value="AAA_lid_1"/>
    <property type="match status" value="1"/>
</dbReference>
<feature type="non-terminal residue" evidence="4">
    <location>
        <position position="380"/>
    </location>
</feature>
<feature type="domain" description="Dynein heavy chain AAA module D4" evidence="2">
    <location>
        <begin position="323"/>
        <end position="380"/>
    </location>
</feature>
<dbReference type="Pfam" id="PF12780">
    <property type="entry name" value="AAA_8"/>
    <property type="match status" value="1"/>
</dbReference>
<dbReference type="PANTHER" id="PTHR46961:SF19">
    <property type="entry name" value="DYNEIN HEAVY CHAIN 5, AXONEMAL"/>
    <property type="match status" value="1"/>
</dbReference>
<dbReference type="InterPro" id="IPR026983">
    <property type="entry name" value="DHC"/>
</dbReference>
<comment type="similarity">
    <text evidence="1">Belongs to the dynein heavy chain family.</text>
</comment>
<sequence length="380" mass="43307">SYTSKYDPEYHATKSLNFSSATLPNMFQRSIESYIDKRMGTTYGPPAGKKMTVFIDDINMPIINEWGDQITNEIVRQLMEQKGFYNLEKPGEFTNVVDIQFVAAMIHPGGGRNDIPQRLKRQFTVFNCTLPSNSSIDKIFRTVAEGYFCEQRGFPTEVCKLASALVPTTRKIWQATKIKMLPTPAKFHYIFNLRDLSRIWQGILTITSEVCQSTDVMVAVFQHECSRVISDRFIDQKDKDWFENTIHKIALEDHGQEIMSNALKESYFVDFLRDAPEATGDEPEDADLEAPKVYEPIPSFEQLSERLNLYMQQYNEAVRGSRMDLVFFKDAMIHLVKISRIIRTPQGNALLVGVGGSGKQSLTRLASNIAGYQSFQITLT</sequence>
<dbReference type="InterPro" id="IPR041589">
    <property type="entry name" value="DNAH3_AAA_lid_1"/>
</dbReference>
<dbReference type="GO" id="GO:0051959">
    <property type="term" value="F:dynein light intermediate chain binding"/>
    <property type="evidence" value="ECO:0007669"/>
    <property type="project" value="InterPro"/>
</dbReference>
<proteinExistence type="inferred from homology"/>
<dbReference type="FunFam" id="1.20.920.30:FF:000004">
    <property type="entry name" value="Dynein axonemal heavy chain 5"/>
    <property type="match status" value="1"/>
</dbReference>
<feature type="domain" description="Dynein heavy chain 3 AAA+ lid" evidence="3">
    <location>
        <begin position="172"/>
        <end position="245"/>
    </location>
</feature>
<dbReference type="PANTHER" id="PTHR46961">
    <property type="entry name" value="DYNEIN HEAVY CHAIN 1, AXONEMAL-LIKE PROTEIN"/>
    <property type="match status" value="1"/>
</dbReference>
<protein>
    <recommendedName>
        <fullName evidence="6">Dynein heavy chain</fullName>
    </recommendedName>
</protein>
<dbReference type="Proteomes" id="UP000694892">
    <property type="component" value="Chromosome 6L"/>
</dbReference>
<feature type="non-terminal residue" evidence="4">
    <location>
        <position position="1"/>
    </location>
</feature>
<reference evidence="5" key="1">
    <citation type="journal article" date="2016" name="Nature">
        <title>Genome evolution in the allotetraploid frog Xenopus laevis.</title>
        <authorList>
            <person name="Session A.M."/>
            <person name="Uno Y."/>
            <person name="Kwon T."/>
            <person name="Chapman J.A."/>
            <person name="Toyoda A."/>
            <person name="Takahashi S."/>
            <person name="Fukui A."/>
            <person name="Hikosaka A."/>
            <person name="Suzuki A."/>
            <person name="Kondo M."/>
            <person name="van Heeringen S.J."/>
            <person name="Quigley I."/>
            <person name="Heinz S."/>
            <person name="Ogino H."/>
            <person name="Ochi H."/>
            <person name="Hellsten U."/>
            <person name="Lyons J.B."/>
            <person name="Simakov O."/>
            <person name="Putnam N."/>
            <person name="Stites J."/>
            <person name="Kuroki Y."/>
            <person name="Tanaka T."/>
            <person name="Michiue T."/>
            <person name="Watanabe M."/>
            <person name="Bogdanovic O."/>
            <person name="Lister R."/>
            <person name="Georgiou G."/>
            <person name="Paranjpe S.S."/>
            <person name="van Kruijsbergen I."/>
            <person name="Shu S."/>
            <person name="Carlson J."/>
            <person name="Kinoshita T."/>
            <person name="Ohta Y."/>
            <person name="Mawaribuchi S."/>
            <person name="Jenkins J."/>
            <person name="Grimwood J."/>
            <person name="Schmutz J."/>
            <person name="Mitros T."/>
            <person name="Mozaffari S.V."/>
            <person name="Suzuki Y."/>
            <person name="Haramoto Y."/>
            <person name="Yamamoto T.S."/>
            <person name="Takagi C."/>
            <person name="Heald R."/>
            <person name="Miller K."/>
            <person name="Haudenschild C."/>
            <person name="Kitzman J."/>
            <person name="Nakayama T."/>
            <person name="Izutsu Y."/>
            <person name="Robert J."/>
            <person name="Fortriede J."/>
            <person name="Burns K."/>
            <person name="Lotay V."/>
            <person name="Karimi K."/>
            <person name="Yasuoka Y."/>
            <person name="Dichmann D.S."/>
            <person name="Flajnik M.F."/>
            <person name="Houston D.W."/>
            <person name="Shendure J."/>
            <person name="DuPasquier L."/>
            <person name="Vize P.D."/>
            <person name="Zorn A.M."/>
            <person name="Ito M."/>
            <person name="Marcotte E.M."/>
            <person name="Wallingford J.B."/>
            <person name="Ito Y."/>
            <person name="Asashima M."/>
            <person name="Ueno N."/>
            <person name="Matsuda Y."/>
            <person name="Veenstra G.J."/>
            <person name="Fujiyama A."/>
            <person name="Harland R.M."/>
            <person name="Taira M."/>
            <person name="Rokhsar D.S."/>
        </authorList>
    </citation>
    <scope>NUCLEOTIDE SEQUENCE [LARGE SCALE GENOMIC DNA]</scope>
    <source>
        <strain evidence="5">J</strain>
    </source>
</reference>
<dbReference type="InterPro" id="IPR027417">
    <property type="entry name" value="P-loop_NTPase"/>
</dbReference>
<dbReference type="AlphaFoldDB" id="A0A974HFP2"/>
<evidence type="ECO:0000313" key="4">
    <source>
        <dbReference type="EMBL" id="OCT76250.1"/>
    </source>
</evidence>
<name>A0A974HFP2_XENLA</name>
<evidence type="ECO:0008006" key="6">
    <source>
        <dbReference type="Google" id="ProtNLM"/>
    </source>
</evidence>
<dbReference type="Pfam" id="PF12775">
    <property type="entry name" value="AAA_7"/>
    <property type="match status" value="1"/>
</dbReference>
<dbReference type="GO" id="GO:0007018">
    <property type="term" value="P:microtubule-based movement"/>
    <property type="evidence" value="ECO:0007669"/>
    <property type="project" value="InterPro"/>
</dbReference>
<dbReference type="InterPro" id="IPR024317">
    <property type="entry name" value="Dynein_heavy_chain_D4_dom"/>
</dbReference>
<dbReference type="SUPFAM" id="SSF52540">
    <property type="entry name" value="P-loop containing nucleoside triphosphate hydrolases"/>
    <property type="match status" value="2"/>
</dbReference>
<accession>A0A974HFP2</accession>
<organism evidence="4 5">
    <name type="scientific">Xenopus laevis</name>
    <name type="common">African clawed frog</name>
    <dbReference type="NCBI Taxonomy" id="8355"/>
    <lineage>
        <taxon>Eukaryota</taxon>
        <taxon>Metazoa</taxon>
        <taxon>Chordata</taxon>
        <taxon>Craniata</taxon>
        <taxon>Vertebrata</taxon>
        <taxon>Euteleostomi</taxon>
        <taxon>Amphibia</taxon>
        <taxon>Batrachia</taxon>
        <taxon>Anura</taxon>
        <taxon>Pipoidea</taxon>
        <taxon>Pipidae</taxon>
        <taxon>Xenopodinae</taxon>
        <taxon>Xenopus</taxon>
        <taxon>Xenopus</taxon>
    </lineage>
</organism>
<evidence type="ECO:0000259" key="3">
    <source>
        <dbReference type="Pfam" id="PF17857"/>
    </source>
</evidence>
<evidence type="ECO:0000259" key="2">
    <source>
        <dbReference type="Pfam" id="PF12780"/>
    </source>
</evidence>
<evidence type="ECO:0000256" key="1">
    <source>
        <dbReference type="ARBA" id="ARBA00008887"/>
    </source>
</evidence>
<dbReference type="GO" id="GO:0030286">
    <property type="term" value="C:dynein complex"/>
    <property type="evidence" value="ECO:0007669"/>
    <property type="project" value="InterPro"/>
</dbReference>
<dbReference type="OMA" id="RIWAHEC"/>